<dbReference type="GO" id="GO:0042254">
    <property type="term" value="P:ribosome biogenesis"/>
    <property type="evidence" value="ECO:0007669"/>
    <property type="project" value="TreeGrafter"/>
</dbReference>
<dbReference type="PROSITE" id="PS50082">
    <property type="entry name" value="WD_REPEATS_2"/>
    <property type="match status" value="2"/>
</dbReference>
<feature type="repeat" description="WD" evidence="3">
    <location>
        <begin position="33"/>
        <end position="55"/>
    </location>
</feature>
<name>A0A3B4WFU3_SERLL</name>
<keyword evidence="4" id="KW-0732">Signal</keyword>
<dbReference type="Pfam" id="PF00400">
    <property type="entry name" value="WD40"/>
    <property type="match status" value="2"/>
</dbReference>
<feature type="repeat" description="WD" evidence="3">
    <location>
        <begin position="65"/>
        <end position="106"/>
    </location>
</feature>
<dbReference type="Gene3D" id="2.130.10.10">
    <property type="entry name" value="YVTN repeat-like/Quinoprotein amine dehydrogenase"/>
    <property type="match status" value="1"/>
</dbReference>
<reference evidence="5" key="2">
    <citation type="submission" date="2025-09" db="UniProtKB">
        <authorList>
            <consortium name="Ensembl"/>
        </authorList>
    </citation>
    <scope>IDENTIFICATION</scope>
</reference>
<evidence type="ECO:0000256" key="3">
    <source>
        <dbReference type="PROSITE-ProRule" id="PRU00221"/>
    </source>
</evidence>
<evidence type="ECO:0000256" key="2">
    <source>
        <dbReference type="ARBA" id="ARBA00022737"/>
    </source>
</evidence>
<dbReference type="STRING" id="1841481.ENSSLDP00000003246"/>
<evidence type="ECO:0000313" key="6">
    <source>
        <dbReference type="Proteomes" id="UP000261360"/>
    </source>
</evidence>
<dbReference type="InterPro" id="IPR051972">
    <property type="entry name" value="Glutamate-rich_WD_repeat"/>
</dbReference>
<evidence type="ECO:0000313" key="5">
    <source>
        <dbReference type="Ensembl" id="ENSSLDP00000003246.1"/>
    </source>
</evidence>
<keyword evidence="2" id="KW-0677">Repeat</keyword>
<dbReference type="PANTHER" id="PTHR45903">
    <property type="entry name" value="GLUTAMATE-RICH WD REPEAT-CONTAINING PROTEIN 1"/>
    <property type="match status" value="1"/>
</dbReference>
<evidence type="ECO:0000256" key="4">
    <source>
        <dbReference type="SAM" id="SignalP"/>
    </source>
</evidence>
<dbReference type="AlphaFoldDB" id="A0A3B4WFU3"/>
<organism evidence="5 6">
    <name type="scientific">Seriola lalandi dorsalis</name>
    <dbReference type="NCBI Taxonomy" id="1841481"/>
    <lineage>
        <taxon>Eukaryota</taxon>
        <taxon>Metazoa</taxon>
        <taxon>Chordata</taxon>
        <taxon>Craniata</taxon>
        <taxon>Vertebrata</taxon>
        <taxon>Euteleostomi</taxon>
        <taxon>Actinopterygii</taxon>
        <taxon>Neopterygii</taxon>
        <taxon>Teleostei</taxon>
        <taxon>Neoteleostei</taxon>
        <taxon>Acanthomorphata</taxon>
        <taxon>Carangaria</taxon>
        <taxon>Carangiformes</taxon>
        <taxon>Carangidae</taxon>
        <taxon>Seriola</taxon>
    </lineage>
</organism>
<dbReference type="GO" id="GO:0005730">
    <property type="term" value="C:nucleolus"/>
    <property type="evidence" value="ECO:0007669"/>
    <property type="project" value="TreeGrafter"/>
</dbReference>
<dbReference type="PROSITE" id="PS50294">
    <property type="entry name" value="WD_REPEATS_REGION"/>
    <property type="match status" value="1"/>
</dbReference>
<accession>A0A3B4WFU3</accession>
<dbReference type="SMART" id="SM00320">
    <property type="entry name" value="WD40"/>
    <property type="match status" value="2"/>
</dbReference>
<dbReference type="Ensembl" id="ENSSLDT00000003358.1">
    <property type="protein sequence ID" value="ENSSLDP00000003246.1"/>
    <property type="gene ID" value="ENSSLDG00000002554.1"/>
</dbReference>
<sequence length="114" mass="12794">MFTLQSDFFGFYPTALLLLLEWGCLDTISECVLSPSPQVFASCSVDQSIRIWDIRAPPNSMLSANEAHSSDINVISWNRSEPFLLSGGDDGLLKVWDLRQFKVKTNSNLSEINH</sequence>
<dbReference type="InterPro" id="IPR001680">
    <property type="entry name" value="WD40_rpt"/>
</dbReference>
<feature type="chain" id="PRO_5017350319" evidence="4">
    <location>
        <begin position="28"/>
        <end position="114"/>
    </location>
</feature>
<dbReference type="InterPro" id="IPR036322">
    <property type="entry name" value="WD40_repeat_dom_sf"/>
</dbReference>
<keyword evidence="6" id="KW-1185">Reference proteome</keyword>
<keyword evidence="1 3" id="KW-0853">WD repeat</keyword>
<dbReference type="InterPro" id="IPR015943">
    <property type="entry name" value="WD40/YVTN_repeat-like_dom_sf"/>
</dbReference>
<dbReference type="SUPFAM" id="SSF50978">
    <property type="entry name" value="WD40 repeat-like"/>
    <property type="match status" value="1"/>
</dbReference>
<dbReference type="Proteomes" id="UP000261360">
    <property type="component" value="Unplaced"/>
</dbReference>
<feature type="signal peptide" evidence="4">
    <location>
        <begin position="1"/>
        <end position="27"/>
    </location>
</feature>
<proteinExistence type="predicted"/>
<dbReference type="PROSITE" id="PS00678">
    <property type="entry name" value="WD_REPEATS_1"/>
    <property type="match status" value="1"/>
</dbReference>
<reference evidence="5" key="1">
    <citation type="submission" date="2025-08" db="UniProtKB">
        <authorList>
            <consortium name="Ensembl"/>
        </authorList>
    </citation>
    <scope>IDENTIFICATION</scope>
</reference>
<protein>
    <submittedName>
        <fullName evidence="5">Uncharacterized protein</fullName>
    </submittedName>
</protein>
<dbReference type="InterPro" id="IPR019775">
    <property type="entry name" value="WD40_repeat_CS"/>
</dbReference>
<dbReference type="PANTHER" id="PTHR45903:SF1">
    <property type="entry name" value="GLUTAMATE-RICH WD REPEAT-CONTAINING PROTEIN 1"/>
    <property type="match status" value="1"/>
</dbReference>
<evidence type="ECO:0000256" key="1">
    <source>
        <dbReference type="ARBA" id="ARBA00022574"/>
    </source>
</evidence>